<feature type="signal peptide" evidence="6">
    <location>
        <begin position="1"/>
        <end position="29"/>
    </location>
</feature>
<evidence type="ECO:0000259" key="7">
    <source>
        <dbReference type="PROSITE" id="PS52015"/>
    </source>
</evidence>
<proteinExistence type="predicted"/>
<dbReference type="SUPFAM" id="SSF74653">
    <property type="entry name" value="TolA/TonB C-terminal domain"/>
    <property type="match status" value="1"/>
</dbReference>
<name>A0ABR6YFE0_9BURK</name>
<comment type="caution">
    <text evidence="8">The sequence shown here is derived from an EMBL/GenBank/DDBJ whole genome shotgun (WGS) entry which is preliminary data.</text>
</comment>
<reference evidence="8 9" key="1">
    <citation type="submission" date="2020-08" db="EMBL/GenBank/DDBJ databases">
        <title>Novel species isolated from subtropical streams in China.</title>
        <authorList>
            <person name="Lu H."/>
        </authorList>
    </citation>
    <scope>NUCLEOTIDE SEQUENCE [LARGE SCALE GENOMIC DNA]</scope>
    <source>
        <strain evidence="8 9">LX15W</strain>
    </source>
</reference>
<dbReference type="InterPro" id="IPR037682">
    <property type="entry name" value="TonB_C"/>
</dbReference>
<gene>
    <name evidence="8" type="ORF">H8K55_16840</name>
</gene>
<protein>
    <submittedName>
        <fullName evidence="8">Energy transducer TonB</fullName>
    </submittedName>
</protein>
<comment type="subcellular location">
    <subcellularLocation>
        <location evidence="1">Membrane</location>
        <topology evidence="1">Single-pass membrane protein</topology>
    </subcellularLocation>
</comment>
<keyword evidence="9" id="KW-1185">Reference proteome</keyword>
<dbReference type="RefSeq" id="WP_186943231.1">
    <property type="nucleotide sequence ID" value="NZ_JACOGA010000017.1"/>
</dbReference>
<evidence type="ECO:0000256" key="5">
    <source>
        <dbReference type="SAM" id="MobiDB-lite"/>
    </source>
</evidence>
<evidence type="ECO:0000256" key="4">
    <source>
        <dbReference type="ARBA" id="ARBA00023136"/>
    </source>
</evidence>
<feature type="chain" id="PRO_5045399982" evidence="6">
    <location>
        <begin position="30"/>
        <end position="125"/>
    </location>
</feature>
<evidence type="ECO:0000256" key="6">
    <source>
        <dbReference type="SAM" id="SignalP"/>
    </source>
</evidence>
<dbReference type="Proteomes" id="UP000624279">
    <property type="component" value="Unassembled WGS sequence"/>
</dbReference>
<feature type="region of interest" description="Disordered" evidence="5">
    <location>
        <begin position="29"/>
        <end position="48"/>
    </location>
</feature>
<keyword evidence="4" id="KW-0472">Membrane</keyword>
<evidence type="ECO:0000256" key="2">
    <source>
        <dbReference type="ARBA" id="ARBA00022692"/>
    </source>
</evidence>
<feature type="domain" description="TonB C-terminal" evidence="7">
    <location>
        <begin position="31"/>
        <end position="125"/>
    </location>
</feature>
<sequence length="125" mass="13229">MKTSTHFSRTAFSTILATLLAGSSLIASASESSNPWTNNTCSAPEYDGSMLRGDEKGSVKLRFTTDASGNVVDAKIEESSGHAKLDRASLAALKSCRFAATNSINTSASNDSKASRLVTFAWMIK</sequence>
<keyword evidence="2" id="KW-0812">Transmembrane</keyword>
<dbReference type="EMBL" id="JACOGA010000017">
    <property type="protein sequence ID" value="MBC3875257.1"/>
    <property type="molecule type" value="Genomic_DNA"/>
</dbReference>
<dbReference type="InterPro" id="IPR006260">
    <property type="entry name" value="TonB/TolA_C"/>
</dbReference>
<evidence type="ECO:0000256" key="3">
    <source>
        <dbReference type="ARBA" id="ARBA00022989"/>
    </source>
</evidence>
<dbReference type="PROSITE" id="PS52015">
    <property type="entry name" value="TONB_CTD"/>
    <property type="match status" value="1"/>
</dbReference>
<organism evidence="8 9">
    <name type="scientific">Undibacterium flavidum</name>
    <dbReference type="NCBI Taxonomy" id="2762297"/>
    <lineage>
        <taxon>Bacteria</taxon>
        <taxon>Pseudomonadati</taxon>
        <taxon>Pseudomonadota</taxon>
        <taxon>Betaproteobacteria</taxon>
        <taxon>Burkholderiales</taxon>
        <taxon>Oxalobacteraceae</taxon>
        <taxon>Undibacterium</taxon>
    </lineage>
</organism>
<evidence type="ECO:0000313" key="8">
    <source>
        <dbReference type="EMBL" id="MBC3875257.1"/>
    </source>
</evidence>
<dbReference type="NCBIfam" id="TIGR01352">
    <property type="entry name" value="tonB_Cterm"/>
    <property type="match status" value="1"/>
</dbReference>
<evidence type="ECO:0000313" key="9">
    <source>
        <dbReference type="Proteomes" id="UP000624279"/>
    </source>
</evidence>
<keyword evidence="3" id="KW-1133">Transmembrane helix</keyword>
<accession>A0ABR6YFE0</accession>
<dbReference type="Gene3D" id="3.30.1150.10">
    <property type="match status" value="1"/>
</dbReference>
<evidence type="ECO:0000256" key="1">
    <source>
        <dbReference type="ARBA" id="ARBA00004167"/>
    </source>
</evidence>
<dbReference type="Pfam" id="PF03544">
    <property type="entry name" value="TonB_C"/>
    <property type="match status" value="1"/>
</dbReference>
<keyword evidence="6" id="KW-0732">Signal</keyword>